<dbReference type="EMBL" id="CAUOFW020001586">
    <property type="protein sequence ID" value="CAK9146488.1"/>
    <property type="molecule type" value="Genomic_DNA"/>
</dbReference>
<dbReference type="AlphaFoldDB" id="A0ABC8RUW1"/>
<evidence type="ECO:0000313" key="1">
    <source>
        <dbReference type="EMBL" id="CAK9146488.1"/>
    </source>
</evidence>
<organism evidence="1 2">
    <name type="scientific">Ilex paraguariensis</name>
    <name type="common">yerba mate</name>
    <dbReference type="NCBI Taxonomy" id="185542"/>
    <lineage>
        <taxon>Eukaryota</taxon>
        <taxon>Viridiplantae</taxon>
        <taxon>Streptophyta</taxon>
        <taxon>Embryophyta</taxon>
        <taxon>Tracheophyta</taxon>
        <taxon>Spermatophyta</taxon>
        <taxon>Magnoliopsida</taxon>
        <taxon>eudicotyledons</taxon>
        <taxon>Gunneridae</taxon>
        <taxon>Pentapetalae</taxon>
        <taxon>asterids</taxon>
        <taxon>campanulids</taxon>
        <taxon>Aquifoliales</taxon>
        <taxon>Aquifoliaceae</taxon>
        <taxon>Ilex</taxon>
    </lineage>
</organism>
<evidence type="ECO:0000313" key="2">
    <source>
        <dbReference type="Proteomes" id="UP001642360"/>
    </source>
</evidence>
<dbReference type="Proteomes" id="UP001642360">
    <property type="component" value="Unassembled WGS sequence"/>
</dbReference>
<keyword evidence="2" id="KW-1185">Reference proteome</keyword>
<proteinExistence type="predicted"/>
<comment type="caution">
    <text evidence="1">The sequence shown here is derived from an EMBL/GenBank/DDBJ whole genome shotgun (WGS) entry which is preliminary data.</text>
</comment>
<reference evidence="1 2" key="1">
    <citation type="submission" date="2024-02" db="EMBL/GenBank/DDBJ databases">
        <authorList>
            <person name="Vignale AGUSTIN F."/>
            <person name="Sosa J E."/>
            <person name="Modenutti C."/>
        </authorList>
    </citation>
    <scope>NUCLEOTIDE SEQUENCE [LARGE SCALE GENOMIC DNA]</scope>
</reference>
<protein>
    <submittedName>
        <fullName evidence="1">Uncharacterized protein</fullName>
    </submittedName>
</protein>
<gene>
    <name evidence="1" type="ORF">ILEXP_LOCUS14340</name>
</gene>
<sequence length="168" mass="18716">MELVLIVFLKESLGDGSSVPMPPNSSGFSSSSVLNEDHSFFSSAPLVPTWLLGILPMADILEVGRLSISKKTSSALHTQLYEKRISEGKAEHEATNEKNRRVVFYGGFTQLEKVNTEKEVAYLRPKLEKANKKCFGFESKVKSNDDHIKVMQKEAVEGYAAGYEDLRD</sequence>
<name>A0ABC8RUW1_9AQUA</name>
<accession>A0ABC8RUW1</accession>